<evidence type="ECO:0000313" key="1">
    <source>
        <dbReference type="EMBL" id="MFI7440925.1"/>
    </source>
</evidence>
<dbReference type="Proteomes" id="UP001612928">
    <property type="component" value="Unassembled WGS sequence"/>
</dbReference>
<comment type="caution">
    <text evidence="1">The sequence shown here is derived from an EMBL/GenBank/DDBJ whole genome shotgun (WGS) entry which is preliminary data.</text>
</comment>
<dbReference type="SUPFAM" id="SSF46785">
    <property type="entry name" value="Winged helix' DNA-binding domain"/>
    <property type="match status" value="1"/>
</dbReference>
<name>A0ABW8A2B0_9ACTN</name>
<accession>A0ABW8A2B0</accession>
<gene>
    <name evidence="1" type="ORF">ACIBP5_13310</name>
</gene>
<dbReference type="RefSeq" id="WP_397020724.1">
    <property type="nucleotide sequence ID" value="NZ_JBITMB010000003.1"/>
</dbReference>
<protein>
    <submittedName>
        <fullName evidence="1">MarR family winged helix-turn-helix transcriptional regulator</fullName>
    </submittedName>
</protein>
<proteinExistence type="predicted"/>
<dbReference type="EMBL" id="JBITMB010000003">
    <property type="protein sequence ID" value="MFI7440925.1"/>
    <property type="molecule type" value="Genomic_DNA"/>
</dbReference>
<keyword evidence="2" id="KW-1185">Reference proteome</keyword>
<organism evidence="1 2">
    <name type="scientific">Nonomuraea indica</name>
    <dbReference type="NCBI Taxonomy" id="1581193"/>
    <lineage>
        <taxon>Bacteria</taxon>
        <taxon>Bacillati</taxon>
        <taxon>Actinomycetota</taxon>
        <taxon>Actinomycetes</taxon>
        <taxon>Streptosporangiales</taxon>
        <taxon>Streptosporangiaceae</taxon>
        <taxon>Nonomuraea</taxon>
    </lineage>
</organism>
<dbReference type="InterPro" id="IPR036388">
    <property type="entry name" value="WH-like_DNA-bd_sf"/>
</dbReference>
<evidence type="ECO:0000313" key="2">
    <source>
        <dbReference type="Proteomes" id="UP001612928"/>
    </source>
</evidence>
<reference evidence="1 2" key="1">
    <citation type="submission" date="2024-10" db="EMBL/GenBank/DDBJ databases">
        <title>The Natural Products Discovery Center: Release of the First 8490 Sequenced Strains for Exploring Actinobacteria Biosynthetic Diversity.</title>
        <authorList>
            <person name="Kalkreuter E."/>
            <person name="Kautsar S.A."/>
            <person name="Yang D."/>
            <person name="Bader C.D."/>
            <person name="Teijaro C.N."/>
            <person name="Fluegel L."/>
            <person name="Davis C.M."/>
            <person name="Simpson J.R."/>
            <person name="Lauterbach L."/>
            <person name="Steele A.D."/>
            <person name="Gui C."/>
            <person name="Meng S."/>
            <person name="Li G."/>
            <person name="Viehrig K."/>
            <person name="Ye F."/>
            <person name="Su P."/>
            <person name="Kiefer A.F."/>
            <person name="Nichols A."/>
            <person name="Cepeda A.J."/>
            <person name="Yan W."/>
            <person name="Fan B."/>
            <person name="Jiang Y."/>
            <person name="Adhikari A."/>
            <person name="Zheng C.-J."/>
            <person name="Schuster L."/>
            <person name="Cowan T.M."/>
            <person name="Smanski M.J."/>
            <person name="Chevrette M.G."/>
            <person name="De Carvalho L.P.S."/>
            <person name="Shen B."/>
        </authorList>
    </citation>
    <scope>NUCLEOTIDE SEQUENCE [LARGE SCALE GENOMIC DNA]</scope>
    <source>
        <strain evidence="1 2">NPDC049503</strain>
    </source>
</reference>
<sequence>MSQRMIGYWLKHLDDLFEQVLPAALAAHQVSRREWQALNVLAVGDDHPRAALLPFAAVGDALEQLSSRGWVSGGRLTDDGRRAHEAIAAHVMRVRRQAAEGISEEEYATTIDVLRRMAANLGYQRDTAETGREVR</sequence>
<dbReference type="InterPro" id="IPR036390">
    <property type="entry name" value="WH_DNA-bd_sf"/>
</dbReference>
<dbReference type="Gene3D" id="1.10.10.10">
    <property type="entry name" value="Winged helix-like DNA-binding domain superfamily/Winged helix DNA-binding domain"/>
    <property type="match status" value="1"/>
</dbReference>